<evidence type="ECO:0000259" key="4">
    <source>
        <dbReference type="Pfam" id="PF17853"/>
    </source>
</evidence>
<dbReference type="InterPro" id="IPR041522">
    <property type="entry name" value="CdaR_GGDEF"/>
</dbReference>
<dbReference type="Gene3D" id="1.10.10.2840">
    <property type="entry name" value="PucR C-terminal helix-turn-helix domain"/>
    <property type="match status" value="1"/>
</dbReference>
<dbReference type="PANTHER" id="PTHR33744">
    <property type="entry name" value="CARBOHYDRATE DIACID REGULATOR"/>
    <property type="match status" value="1"/>
</dbReference>
<keyword evidence="6" id="KW-1185">Reference proteome</keyword>
<reference evidence="6" key="1">
    <citation type="journal article" date="2019" name="Int. J. Syst. Evol. Microbiol.">
        <title>The Global Catalogue of Microorganisms (GCM) 10K type strain sequencing project: providing services to taxonomists for standard genome sequencing and annotation.</title>
        <authorList>
            <consortium name="The Broad Institute Genomics Platform"/>
            <consortium name="The Broad Institute Genome Sequencing Center for Infectious Disease"/>
            <person name="Wu L."/>
            <person name="Ma J."/>
        </authorList>
    </citation>
    <scope>NUCLEOTIDE SEQUENCE [LARGE SCALE GENOMIC DNA]</scope>
    <source>
        <strain evidence="6">CCUG 59778</strain>
    </source>
</reference>
<dbReference type="PANTHER" id="PTHR33744:SF1">
    <property type="entry name" value="DNA-BINDING TRANSCRIPTIONAL ACTIVATOR ADER"/>
    <property type="match status" value="1"/>
</dbReference>
<dbReference type="Pfam" id="PF17853">
    <property type="entry name" value="GGDEF_2"/>
    <property type="match status" value="1"/>
</dbReference>
<protein>
    <submittedName>
        <fullName evidence="5">PucR family transcriptional regulator</fullName>
    </submittedName>
</protein>
<dbReference type="InterPro" id="IPR042070">
    <property type="entry name" value="PucR_C-HTH_sf"/>
</dbReference>
<comment type="similarity">
    <text evidence="1">Belongs to the CdaR family.</text>
</comment>
<dbReference type="RefSeq" id="WP_378245538.1">
    <property type="nucleotide sequence ID" value="NZ_JBHSKF010000003.1"/>
</dbReference>
<organism evidence="5 6">
    <name type="scientific">Actinokineospora guangxiensis</name>
    <dbReference type="NCBI Taxonomy" id="1490288"/>
    <lineage>
        <taxon>Bacteria</taxon>
        <taxon>Bacillati</taxon>
        <taxon>Actinomycetota</taxon>
        <taxon>Actinomycetes</taxon>
        <taxon>Pseudonocardiales</taxon>
        <taxon>Pseudonocardiaceae</taxon>
        <taxon>Actinokineospora</taxon>
    </lineage>
</organism>
<evidence type="ECO:0000256" key="1">
    <source>
        <dbReference type="ARBA" id="ARBA00006754"/>
    </source>
</evidence>
<dbReference type="Pfam" id="PF14361">
    <property type="entry name" value="RsbRD_N"/>
    <property type="match status" value="1"/>
</dbReference>
<dbReference type="Proteomes" id="UP001596157">
    <property type="component" value="Unassembled WGS sequence"/>
</dbReference>
<sequence>MGAPTIMSPLPPELAEVAKGQLGQLQALADELASVLRDKEEFYRRIDESAPAELRKVCEVNLRNAFHAFIEARDVDLECARKTARAQARLGIPLPAVLRAFRIAGTFSYEAIVERAIPPGTITPEQLLPVSNTIWRIIDAYSEAIATAYTEVTADSAHYDEKARSALVDGLLEGRFTRQAEFDEAARGLGLPPSGPFVVLVSDPGDPGPSTVLDPARWRAVWRSTPEAEVGVVVVARAVDLRGLRQSLDRLAAGVGMSPPVSGLNLLPAALRRAHIARRCLAAGEHGVVAFADRPLTTLVAGAGTLARELTRDILADLLTLPAAERDVLLKTLQVWFAEQGSAKDAAERLFVHPNTVRYRIRRIQELTKRDLTDPRAAAELYLAIETHRLSDVGS</sequence>
<feature type="domain" description="CdaR GGDEF-like" evidence="4">
    <location>
        <begin position="175"/>
        <end position="279"/>
    </location>
</feature>
<dbReference type="Pfam" id="PF13556">
    <property type="entry name" value="HTH_30"/>
    <property type="match status" value="1"/>
</dbReference>
<accession>A0ABW0EN91</accession>
<evidence type="ECO:0000313" key="5">
    <source>
        <dbReference type="EMBL" id="MFC5287015.1"/>
    </source>
</evidence>
<dbReference type="EMBL" id="JBHSKF010000003">
    <property type="protein sequence ID" value="MFC5287015.1"/>
    <property type="molecule type" value="Genomic_DNA"/>
</dbReference>
<dbReference type="InterPro" id="IPR025751">
    <property type="entry name" value="RsbRD_N_dom"/>
</dbReference>
<feature type="domain" description="RsbT co-antagonist protein RsbRD N-terminal" evidence="3">
    <location>
        <begin position="27"/>
        <end position="164"/>
    </location>
</feature>
<dbReference type="InterPro" id="IPR051448">
    <property type="entry name" value="CdaR-like_regulators"/>
</dbReference>
<evidence type="ECO:0000259" key="3">
    <source>
        <dbReference type="Pfam" id="PF14361"/>
    </source>
</evidence>
<proteinExistence type="inferred from homology"/>
<feature type="domain" description="PucR C-terminal helix-turn-helix" evidence="2">
    <location>
        <begin position="329"/>
        <end position="386"/>
    </location>
</feature>
<gene>
    <name evidence="5" type="ORF">ACFPM7_08120</name>
</gene>
<dbReference type="InterPro" id="IPR025736">
    <property type="entry name" value="PucR_C-HTH_dom"/>
</dbReference>
<evidence type="ECO:0000313" key="6">
    <source>
        <dbReference type="Proteomes" id="UP001596157"/>
    </source>
</evidence>
<evidence type="ECO:0000259" key="2">
    <source>
        <dbReference type="Pfam" id="PF13556"/>
    </source>
</evidence>
<name>A0ABW0EN91_9PSEU</name>
<comment type="caution">
    <text evidence="5">The sequence shown here is derived from an EMBL/GenBank/DDBJ whole genome shotgun (WGS) entry which is preliminary data.</text>
</comment>